<accession>A0ABV2T8P4</accession>
<protein>
    <submittedName>
        <fullName evidence="7">RNA polymerase sigma-70 factor</fullName>
    </submittedName>
</protein>
<evidence type="ECO:0000256" key="1">
    <source>
        <dbReference type="ARBA" id="ARBA00010641"/>
    </source>
</evidence>
<keyword evidence="3" id="KW-0731">Sigma factor</keyword>
<dbReference type="InterPro" id="IPR013249">
    <property type="entry name" value="RNA_pol_sigma70_r4_t2"/>
</dbReference>
<dbReference type="SUPFAM" id="SSF88946">
    <property type="entry name" value="Sigma2 domain of RNA polymerase sigma factors"/>
    <property type="match status" value="1"/>
</dbReference>
<dbReference type="InterPro" id="IPR036388">
    <property type="entry name" value="WH-like_DNA-bd_sf"/>
</dbReference>
<comment type="similarity">
    <text evidence="1">Belongs to the sigma-70 factor family. ECF subfamily.</text>
</comment>
<keyword evidence="4" id="KW-0804">Transcription</keyword>
<dbReference type="Pfam" id="PF04542">
    <property type="entry name" value="Sigma70_r2"/>
    <property type="match status" value="1"/>
</dbReference>
<dbReference type="Proteomes" id="UP001549749">
    <property type="component" value="Unassembled WGS sequence"/>
</dbReference>
<dbReference type="Pfam" id="PF08281">
    <property type="entry name" value="Sigma70_r4_2"/>
    <property type="match status" value="1"/>
</dbReference>
<evidence type="ECO:0000259" key="5">
    <source>
        <dbReference type="Pfam" id="PF04542"/>
    </source>
</evidence>
<feature type="domain" description="RNA polymerase sigma factor 70 region 4 type 2" evidence="6">
    <location>
        <begin position="124"/>
        <end position="173"/>
    </location>
</feature>
<dbReference type="InterPro" id="IPR013324">
    <property type="entry name" value="RNA_pol_sigma_r3/r4-like"/>
</dbReference>
<name>A0ABV2T8P4_9BACT</name>
<comment type="caution">
    <text evidence="7">The sequence shown here is derived from an EMBL/GenBank/DDBJ whole genome shotgun (WGS) entry which is preliminary data.</text>
</comment>
<dbReference type="InterPro" id="IPR039425">
    <property type="entry name" value="RNA_pol_sigma-70-like"/>
</dbReference>
<evidence type="ECO:0000259" key="6">
    <source>
        <dbReference type="Pfam" id="PF08281"/>
    </source>
</evidence>
<dbReference type="InterPro" id="IPR014284">
    <property type="entry name" value="RNA_pol_sigma-70_dom"/>
</dbReference>
<dbReference type="InterPro" id="IPR007627">
    <property type="entry name" value="RNA_pol_sigma70_r2"/>
</dbReference>
<dbReference type="Gene3D" id="1.10.10.10">
    <property type="entry name" value="Winged helix-like DNA-binding domain superfamily/Winged helix DNA-binding domain"/>
    <property type="match status" value="1"/>
</dbReference>
<evidence type="ECO:0000256" key="3">
    <source>
        <dbReference type="ARBA" id="ARBA00023082"/>
    </source>
</evidence>
<dbReference type="CDD" id="cd06171">
    <property type="entry name" value="Sigma70_r4"/>
    <property type="match status" value="1"/>
</dbReference>
<sequence>MATTDIILPGFSIDALKNGDPAAFSILFNKFYPHLCFFAQSLVEDKQVAEEIAEDVFVKLWQRHSKFEKLQNVKAFLYIATKNSCFDHLDSQAYKKKQLQEYKYEVSEREDESSTAIIREEVLRKIAVAMDQLPDPYRQVMTMTYEGLKNKEIAKQLNITESAVSTQKARGLNLLRKQLSNKEYLLALLILDTWL</sequence>
<dbReference type="PANTHER" id="PTHR43133">
    <property type="entry name" value="RNA POLYMERASE ECF-TYPE SIGMA FACTO"/>
    <property type="match status" value="1"/>
</dbReference>
<dbReference type="PANTHER" id="PTHR43133:SF46">
    <property type="entry name" value="RNA POLYMERASE SIGMA-70 FACTOR ECF SUBFAMILY"/>
    <property type="match status" value="1"/>
</dbReference>
<proteinExistence type="inferred from homology"/>
<evidence type="ECO:0000313" key="7">
    <source>
        <dbReference type="EMBL" id="MET6999403.1"/>
    </source>
</evidence>
<gene>
    <name evidence="7" type="ORF">ABR189_18590</name>
</gene>
<dbReference type="NCBIfam" id="TIGR02985">
    <property type="entry name" value="Sig70_bacteroi1"/>
    <property type="match status" value="1"/>
</dbReference>
<dbReference type="EMBL" id="JBEXAC010000002">
    <property type="protein sequence ID" value="MET6999403.1"/>
    <property type="molecule type" value="Genomic_DNA"/>
</dbReference>
<dbReference type="SUPFAM" id="SSF88659">
    <property type="entry name" value="Sigma3 and sigma4 domains of RNA polymerase sigma factors"/>
    <property type="match status" value="1"/>
</dbReference>
<keyword evidence="2" id="KW-0805">Transcription regulation</keyword>
<dbReference type="NCBIfam" id="TIGR02937">
    <property type="entry name" value="sigma70-ECF"/>
    <property type="match status" value="1"/>
</dbReference>
<dbReference type="Gene3D" id="1.10.1740.10">
    <property type="match status" value="1"/>
</dbReference>
<dbReference type="InterPro" id="IPR013325">
    <property type="entry name" value="RNA_pol_sigma_r2"/>
</dbReference>
<feature type="domain" description="RNA polymerase sigma-70 region 2" evidence="5">
    <location>
        <begin position="27"/>
        <end position="92"/>
    </location>
</feature>
<keyword evidence="8" id="KW-1185">Reference proteome</keyword>
<evidence type="ECO:0000256" key="4">
    <source>
        <dbReference type="ARBA" id="ARBA00023163"/>
    </source>
</evidence>
<dbReference type="RefSeq" id="WP_354661968.1">
    <property type="nucleotide sequence ID" value="NZ_JBEXAC010000002.1"/>
</dbReference>
<evidence type="ECO:0000256" key="2">
    <source>
        <dbReference type="ARBA" id="ARBA00023015"/>
    </source>
</evidence>
<organism evidence="7 8">
    <name type="scientific">Chitinophaga defluvii</name>
    <dbReference type="NCBI Taxonomy" id="3163343"/>
    <lineage>
        <taxon>Bacteria</taxon>
        <taxon>Pseudomonadati</taxon>
        <taxon>Bacteroidota</taxon>
        <taxon>Chitinophagia</taxon>
        <taxon>Chitinophagales</taxon>
        <taxon>Chitinophagaceae</taxon>
        <taxon>Chitinophaga</taxon>
    </lineage>
</organism>
<reference evidence="7 8" key="1">
    <citation type="submission" date="2024-06" db="EMBL/GenBank/DDBJ databases">
        <title>Chitinophaga defluvii sp. nov., isolated from municipal sewage.</title>
        <authorList>
            <person name="Zhang L."/>
        </authorList>
    </citation>
    <scope>NUCLEOTIDE SEQUENCE [LARGE SCALE GENOMIC DNA]</scope>
    <source>
        <strain evidence="7 8">H8</strain>
    </source>
</reference>
<dbReference type="InterPro" id="IPR014327">
    <property type="entry name" value="RNA_pol_sigma70_bacteroid"/>
</dbReference>
<evidence type="ECO:0000313" key="8">
    <source>
        <dbReference type="Proteomes" id="UP001549749"/>
    </source>
</evidence>